<comment type="caution">
    <text evidence="1">The sequence shown here is derived from an EMBL/GenBank/DDBJ whole genome shotgun (WGS) entry which is preliminary data.</text>
</comment>
<evidence type="ECO:0000313" key="1">
    <source>
        <dbReference type="EMBL" id="PRQ54757.1"/>
    </source>
</evidence>
<keyword evidence="2" id="KW-1185">Reference proteome</keyword>
<gene>
    <name evidence="1" type="ORF">RchiOBHm_Chr1g0317241</name>
</gene>
<sequence length="52" mass="6062">MQPTPSSSFSPSSRRRPATQIDLYHPFRSYIAFNCSERRAQNFEDNLQILTV</sequence>
<name>A0A2P6S7U7_ROSCH</name>
<protein>
    <submittedName>
        <fullName evidence="1">Uncharacterized protein</fullName>
    </submittedName>
</protein>
<evidence type="ECO:0000313" key="2">
    <source>
        <dbReference type="Proteomes" id="UP000238479"/>
    </source>
</evidence>
<organism evidence="1 2">
    <name type="scientific">Rosa chinensis</name>
    <name type="common">China rose</name>
    <dbReference type="NCBI Taxonomy" id="74649"/>
    <lineage>
        <taxon>Eukaryota</taxon>
        <taxon>Viridiplantae</taxon>
        <taxon>Streptophyta</taxon>
        <taxon>Embryophyta</taxon>
        <taxon>Tracheophyta</taxon>
        <taxon>Spermatophyta</taxon>
        <taxon>Magnoliopsida</taxon>
        <taxon>eudicotyledons</taxon>
        <taxon>Gunneridae</taxon>
        <taxon>Pentapetalae</taxon>
        <taxon>rosids</taxon>
        <taxon>fabids</taxon>
        <taxon>Rosales</taxon>
        <taxon>Rosaceae</taxon>
        <taxon>Rosoideae</taxon>
        <taxon>Rosoideae incertae sedis</taxon>
        <taxon>Rosa</taxon>
    </lineage>
</organism>
<reference evidence="1 2" key="1">
    <citation type="journal article" date="2018" name="Nat. Genet.">
        <title>The Rosa genome provides new insights in the design of modern roses.</title>
        <authorList>
            <person name="Bendahmane M."/>
        </authorList>
    </citation>
    <scope>NUCLEOTIDE SEQUENCE [LARGE SCALE GENOMIC DNA]</scope>
    <source>
        <strain evidence="2">cv. Old Blush</strain>
    </source>
</reference>
<proteinExistence type="predicted"/>
<dbReference type="Gramene" id="PRQ54757">
    <property type="protein sequence ID" value="PRQ54757"/>
    <property type="gene ID" value="RchiOBHm_Chr1g0317241"/>
</dbReference>
<accession>A0A2P6S7U7</accession>
<dbReference type="Proteomes" id="UP000238479">
    <property type="component" value="Chromosome 1"/>
</dbReference>
<dbReference type="EMBL" id="PDCK01000039">
    <property type="protein sequence ID" value="PRQ54757.1"/>
    <property type="molecule type" value="Genomic_DNA"/>
</dbReference>
<dbReference type="AlphaFoldDB" id="A0A2P6S7U7"/>